<dbReference type="GO" id="GO:0005524">
    <property type="term" value="F:ATP binding"/>
    <property type="evidence" value="ECO:0007669"/>
    <property type="project" value="UniProtKB-KW"/>
</dbReference>
<feature type="compositionally biased region" description="Acidic residues" evidence="5">
    <location>
        <begin position="27"/>
        <end position="58"/>
    </location>
</feature>
<dbReference type="EMBL" id="VULP01000003">
    <property type="protein sequence ID" value="MSU81311.1"/>
    <property type="molecule type" value="Genomic_DNA"/>
</dbReference>
<evidence type="ECO:0000256" key="1">
    <source>
        <dbReference type="ARBA" id="ARBA00022741"/>
    </source>
</evidence>
<dbReference type="NCBIfam" id="NF003745">
    <property type="entry name" value="PRK05342.1"/>
    <property type="match status" value="1"/>
</dbReference>
<feature type="domain" description="Clp ATPase C-terminal" evidence="7">
    <location>
        <begin position="414"/>
        <end position="509"/>
    </location>
</feature>
<feature type="compositionally biased region" description="Basic residues" evidence="5">
    <location>
        <begin position="142"/>
        <end position="154"/>
    </location>
</feature>
<feature type="region of interest" description="Disordered" evidence="5">
    <location>
        <begin position="519"/>
        <end position="544"/>
    </location>
</feature>
<keyword evidence="4" id="KW-0143">Chaperone</keyword>
<dbReference type="InterPro" id="IPR004487">
    <property type="entry name" value="Clp_protease_ATP-bd_su_ClpX"/>
</dbReference>
<feature type="region of interest" description="Disordered" evidence="5">
    <location>
        <begin position="133"/>
        <end position="160"/>
    </location>
</feature>
<evidence type="ECO:0000259" key="7">
    <source>
        <dbReference type="SMART" id="SM01086"/>
    </source>
</evidence>
<dbReference type="InterPro" id="IPR003593">
    <property type="entry name" value="AAA+_ATPase"/>
</dbReference>
<name>A0A6N7XWW2_9FIRM</name>
<dbReference type="GO" id="GO:0140662">
    <property type="term" value="F:ATP-dependent protein folding chaperone"/>
    <property type="evidence" value="ECO:0007669"/>
    <property type="project" value="InterPro"/>
</dbReference>
<dbReference type="GO" id="GO:0008233">
    <property type="term" value="F:peptidase activity"/>
    <property type="evidence" value="ECO:0007669"/>
    <property type="project" value="UniProtKB-KW"/>
</dbReference>
<keyword evidence="2" id="KW-0862">Zinc</keyword>
<feature type="domain" description="AAA+ ATPase" evidence="6">
    <location>
        <begin position="212"/>
        <end position="368"/>
    </location>
</feature>
<gene>
    <name evidence="8" type="primary">clpX</name>
    <name evidence="8" type="ORF">FYJ25_02780</name>
</gene>
<reference evidence="8 9" key="1">
    <citation type="submission" date="2019-08" db="EMBL/GenBank/DDBJ databases">
        <title>In-depth cultivation of the pig gut microbiome towards novel bacterial diversity and tailored functional studies.</title>
        <authorList>
            <person name="Wylensek D."/>
            <person name="Hitch T.C.A."/>
            <person name="Clavel T."/>
        </authorList>
    </citation>
    <scope>NUCLEOTIDE SEQUENCE [LARGE SCALE GENOMIC DNA]</scope>
    <source>
        <strain evidence="8 9">BSM-383-APC-4H</strain>
    </source>
</reference>
<dbReference type="PANTHER" id="PTHR48102">
    <property type="entry name" value="ATP-DEPENDENT CLP PROTEASE ATP-BINDING SUBUNIT CLPX-LIKE, MITOCHONDRIAL-RELATED"/>
    <property type="match status" value="1"/>
</dbReference>
<dbReference type="CDD" id="cd19497">
    <property type="entry name" value="RecA-like_ClpX"/>
    <property type="match status" value="1"/>
</dbReference>
<evidence type="ECO:0000256" key="2">
    <source>
        <dbReference type="ARBA" id="ARBA00022833"/>
    </source>
</evidence>
<keyword evidence="3 8" id="KW-0067">ATP-binding</keyword>
<dbReference type="SMART" id="SM00382">
    <property type="entry name" value="AAA"/>
    <property type="match status" value="1"/>
</dbReference>
<dbReference type="Pfam" id="PF10431">
    <property type="entry name" value="ClpB_D2-small"/>
    <property type="match status" value="1"/>
</dbReference>
<dbReference type="AlphaFoldDB" id="A0A6N7XWW2"/>
<sequence>MKKENTRNQEELVLEDALTQIIFNEKEEQDMVEDDNAEKIDDEDYEVEEDDEDDDEDDDSKKKMDSCCVCHRTESQGAKLIHMPTGLSICSDCMQKSFDSFNSGFGGGNGIQFLDLSNMDFNNLKDMNLGELLSGNLSNQKPKTKKAKKKKKKNKKEEPKLTLKNIPAPHQIKAQLDEYVIGQDYAKKVMSVAVYNHYKRVITNTMDEIEIDKSNMLMIGPTGSGKTHLVKTLARLLNVPLAICDATSLTEAGYIGDDVESVLSKLLANADNDVERAETGIIFIDEIDKIAKKKNTTSRDVSGESVQQGLLKLLEGSEVEVPVGASSKNAMVPTAVMNTRNILFICGGAFPGLEDIIKERMTQHSSIGFHAELKDKYDHEKNLLQNVTVEDIRKFGMIPEFIGRLPIIFTLNALTKEMLVDILKEPKNAILKQYQKLLALDEVDLQFEDGALTAIAEKALEKDTGARALRAIIEKFMLDIMYEIPKDDNIGRVTITEDYIRNNGAPLIEMRPYLQLEQKKKELASMEREQKDRTKDKNEDETER</sequence>
<dbReference type="Gene3D" id="1.10.8.60">
    <property type="match status" value="1"/>
</dbReference>
<feature type="region of interest" description="Disordered" evidence="5">
    <location>
        <begin position="24"/>
        <end position="63"/>
    </location>
</feature>
<evidence type="ECO:0000256" key="4">
    <source>
        <dbReference type="ARBA" id="ARBA00023186"/>
    </source>
</evidence>
<evidence type="ECO:0000313" key="9">
    <source>
        <dbReference type="Proteomes" id="UP000433359"/>
    </source>
</evidence>
<comment type="caution">
    <text evidence="8">The sequence shown here is derived from an EMBL/GenBank/DDBJ whole genome shotgun (WGS) entry which is preliminary data.</text>
</comment>
<dbReference type="SUPFAM" id="SSF52540">
    <property type="entry name" value="P-loop containing nucleoside triphosphate hydrolases"/>
    <property type="match status" value="1"/>
</dbReference>
<accession>A0A6N7XWW2</accession>
<dbReference type="GO" id="GO:0051603">
    <property type="term" value="P:proteolysis involved in protein catabolic process"/>
    <property type="evidence" value="ECO:0007669"/>
    <property type="project" value="TreeGrafter"/>
</dbReference>
<keyword evidence="8" id="KW-0378">Hydrolase</keyword>
<keyword evidence="1" id="KW-0547">Nucleotide-binding</keyword>
<dbReference type="Gene3D" id="3.40.50.300">
    <property type="entry name" value="P-loop containing nucleotide triphosphate hydrolases"/>
    <property type="match status" value="1"/>
</dbReference>
<evidence type="ECO:0000313" key="8">
    <source>
        <dbReference type="EMBL" id="MSU81311.1"/>
    </source>
</evidence>
<dbReference type="NCBIfam" id="TIGR00382">
    <property type="entry name" value="clpX"/>
    <property type="match status" value="1"/>
</dbReference>
<evidence type="ECO:0000256" key="3">
    <source>
        <dbReference type="ARBA" id="ARBA00022840"/>
    </source>
</evidence>
<evidence type="ECO:0000256" key="5">
    <source>
        <dbReference type="SAM" id="MobiDB-lite"/>
    </source>
</evidence>
<dbReference type="Proteomes" id="UP000433359">
    <property type="component" value="Unassembled WGS sequence"/>
</dbReference>
<dbReference type="FunFam" id="1.10.8.60:FF:000002">
    <property type="entry name" value="ATP-dependent Clp protease ATP-binding subunit ClpX"/>
    <property type="match status" value="1"/>
</dbReference>
<dbReference type="GO" id="GO:0051082">
    <property type="term" value="F:unfolded protein binding"/>
    <property type="evidence" value="ECO:0007669"/>
    <property type="project" value="InterPro"/>
</dbReference>
<dbReference type="SMART" id="SM01086">
    <property type="entry name" value="ClpB_D2-small"/>
    <property type="match status" value="1"/>
</dbReference>
<keyword evidence="8" id="KW-0645">Protease</keyword>
<dbReference type="InterPro" id="IPR003959">
    <property type="entry name" value="ATPase_AAA_core"/>
</dbReference>
<dbReference type="Pfam" id="PF07724">
    <property type="entry name" value="AAA_2"/>
    <property type="match status" value="1"/>
</dbReference>
<evidence type="ECO:0000259" key="6">
    <source>
        <dbReference type="SMART" id="SM00382"/>
    </source>
</evidence>
<dbReference type="GO" id="GO:0016887">
    <property type="term" value="F:ATP hydrolysis activity"/>
    <property type="evidence" value="ECO:0007669"/>
    <property type="project" value="InterPro"/>
</dbReference>
<dbReference type="InterPro" id="IPR027417">
    <property type="entry name" value="P-loop_NTPase"/>
</dbReference>
<proteinExistence type="predicted"/>
<dbReference type="InterPro" id="IPR050052">
    <property type="entry name" value="ATP-dep_Clp_protease_ClpX"/>
</dbReference>
<dbReference type="PANTHER" id="PTHR48102:SF7">
    <property type="entry name" value="ATP-DEPENDENT CLP PROTEASE ATP-BINDING SUBUNIT CLPX-LIKE, MITOCHONDRIAL"/>
    <property type="match status" value="1"/>
</dbReference>
<dbReference type="InterPro" id="IPR019489">
    <property type="entry name" value="Clp_ATPase_C"/>
</dbReference>
<organism evidence="8 9">
    <name type="scientific">Anaerobutyricum soehngenii</name>
    <dbReference type="NCBI Taxonomy" id="105843"/>
    <lineage>
        <taxon>Bacteria</taxon>
        <taxon>Bacillati</taxon>
        <taxon>Bacillota</taxon>
        <taxon>Clostridia</taxon>
        <taxon>Lachnospirales</taxon>
        <taxon>Lachnospiraceae</taxon>
        <taxon>Anaerobutyricum</taxon>
    </lineage>
</organism>
<protein>
    <submittedName>
        <fullName evidence="8">ATP-dependent Clp protease ATP-binding subunit ClpX</fullName>
    </submittedName>
</protein>